<dbReference type="Proteomes" id="UP000036122">
    <property type="component" value="Unassembled WGS sequence"/>
</dbReference>
<comment type="caution">
    <text evidence="2">The sequence shown here is derived from an EMBL/GenBank/DDBJ whole genome shotgun (WGS) entry which is preliminary data.</text>
</comment>
<gene>
    <name evidence="2" type="ORF">T630_2909</name>
</gene>
<proteinExistence type="predicted"/>
<dbReference type="EMBL" id="JPHZ01000031">
    <property type="protein sequence ID" value="KLT84981.1"/>
    <property type="molecule type" value="Genomic_DNA"/>
</dbReference>
<organism evidence="2 3">
    <name type="scientific">Acinetobacter baumannii MRSN 3527</name>
    <dbReference type="NCBI Taxonomy" id="1409923"/>
    <lineage>
        <taxon>Bacteria</taxon>
        <taxon>Pseudomonadati</taxon>
        <taxon>Pseudomonadota</taxon>
        <taxon>Gammaproteobacteria</taxon>
        <taxon>Moraxellales</taxon>
        <taxon>Moraxellaceae</taxon>
        <taxon>Acinetobacter</taxon>
        <taxon>Acinetobacter calcoaceticus/baumannii complex</taxon>
    </lineage>
</organism>
<evidence type="ECO:0000313" key="2">
    <source>
        <dbReference type="EMBL" id="KLT84981.1"/>
    </source>
</evidence>
<sequence>MKYKALSEAEVLAVLAEGELDASDLLYTANPNFEKRFKRLNTALAKLLDEVREYFPNAEYYCPSDAMVLLLGSSHADKDGQPHQQELVAANSDALSGRISGGDW</sequence>
<reference evidence="2 3" key="1">
    <citation type="submission" date="2014-07" db="EMBL/GenBank/DDBJ databases">
        <authorList>
            <person name="Harkins D.M."/>
            <person name="Lesho E."/>
            <person name="Waterman P.E."/>
            <person name="Chan A."/>
            <person name="Fouts D.E."/>
        </authorList>
    </citation>
    <scope>NUCLEOTIDE SEQUENCE [LARGE SCALE GENOMIC DNA]</scope>
    <source>
        <strain evidence="2 3">MRSN 3527</strain>
    </source>
</reference>
<accession>A0A0J0ZRT8</accession>
<dbReference type="RefSeq" id="WP_000875372.1">
    <property type="nucleotide sequence ID" value="NZ_JPHZ01000031.1"/>
</dbReference>
<evidence type="ECO:0000313" key="3">
    <source>
        <dbReference type="Proteomes" id="UP000036122"/>
    </source>
</evidence>
<evidence type="ECO:0000256" key="1">
    <source>
        <dbReference type="SAM" id="MobiDB-lite"/>
    </source>
</evidence>
<protein>
    <submittedName>
        <fullName evidence="2">Uncharacterized protein</fullName>
    </submittedName>
</protein>
<dbReference type="AlphaFoldDB" id="A0A0J0ZRT8"/>
<name>A0A0J0ZRT8_ACIBA</name>
<dbReference type="PATRIC" id="fig|1409923.3.peg.3686"/>
<feature type="region of interest" description="Disordered" evidence="1">
    <location>
        <begin position="77"/>
        <end position="104"/>
    </location>
</feature>